<dbReference type="Proteomes" id="UP001209570">
    <property type="component" value="Unassembled WGS sequence"/>
</dbReference>
<evidence type="ECO:0000256" key="1">
    <source>
        <dbReference type="SAM" id="MobiDB-lite"/>
    </source>
</evidence>
<evidence type="ECO:0000313" key="2">
    <source>
        <dbReference type="EMBL" id="KAJ0400120.1"/>
    </source>
</evidence>
<dbReference type="AlphaFoldDB" id="A0AAD5M1Z8"/>
<accession>A0AAD5M1Z8</accession>
<feature type="compositionally biased region" description="Low complexity" evidence="1">
    <location>
        <begin position="67"/>
        <end position="76"/>
    </location>
</feature>
<sequence length="188" mass="21005">MMEAFAVPPRVYSRKRKAADDAPRGFLSGDAYDAWSIAGDAFESTWYHAEEQRRQLAAHATVLPPEATAVTAPSRAAADRGDADKAPPRQAVGSVLAHMASVRPVKHLACLQYDRKARERTPGLVQAENMARRLSALSVAEHLEYMQLQKKRVDAQRRDFRHNLEIIACKDEAARYTAVPPFVEDWAH</sequence>
<feature type="region of interest" description="Disordered" evidence="1">
    <location>
        <begin position="65"/>
        <end position="88"/>
    </location>
</feature>
<evidence type="ECO:0000313" key="3">
    <source>
        <dbReference type="Proteomes" id="UP001209570"/>
    </source>
</evidence>
<reference evidence="2" key="1">
    <citation type="submission" date="2021-12" db="EMBL/GenBank/DDBJ databases">
        <title>Prjna785345.</title>
        <authorList>
            <person name="Rujirawat T."/>
            <person name="Krajaejun T."/>
        </authorList>
    </citation>
    <scope>NUCLEOTIDE SEQUENCE</scope>
    <source>
        <strain evidence="2">Pi057C3</strain>
    </source>
</reference>
<name>A0AAD5M1Z8_PYTIN</name>
<dbReference type="EMBL" id="JAKCXM010000162">
    <property type="protein sequence ID" value="KAJ0400120.1"/>
    <property type="molecule type" value="Genomic_DNA"/>
</dbReference>
<comment type="caution">
    <text evidence="2">The sequence shown here is derived from an EMBL/GenBank/DDBJ whole genome shotgun (WGS) entry which is preliminary data.</text>
</comment>
<protein>
    <submittedName>
        <fullName evidence="2">Uncharacterized protein</fullName>
    </submittedName>
</protein>
<keyword evidence="3" id="KW-1185">Reference proteome</keyword>
<proteinExistence type="predicted"/>
<gene>
    <name evidence="2" type="ORF">P43SY_009923</name>
</gene>
<organism evidence="2 3">
    <name type="scientific">Pythium insidiosum</name>
    <name type="common">Pythiosis disease agent</name>
    <dbReference type="NCBI Taxonomy" id="114742"/>
    <lineage>
        <taxon>Eukaryota</taxon>
        <taxon>Sar</taxon>
        <taxon>Stramenopiles</taxon>
        <taxon>Oomycota</taxon>
        <taxon>Peronosporomycetes</taxon>
        <taxon>Pythiales</taxon>
        <taxon>Pythiaceae</taxon>
        <taxon>Pythium</taxon>
    </lineage>
</organism>
<feature type="compositionally biased region" description="Basic and acidic residues" evidence="1">
    <location>
        <begin position="77"/>
        <end position="87"/>
    </location>
</feature>